<keyword evidence="11" id="KW-1185">Reference proteome</keyword>
<dbReference type="InterPro" id="IPR045213">
    <property type="entry name" value="Malic_NAD-bd_bact_type"/>
</dbReference>
<keyword evidence="5" id="KW-0479">Metal-binding</keyword>
<evidence type="ECO:0000256" key="1">
    <source>
        <dbReference type="ARBA" id="ARBA00001936"/>
    </source>
</evidence>
<dbReference type="EC" id="1.1.1.40" evidence="10"/>
<dbReference type="SUPFAM" id="SSF53223">
    <property type="entry name" value="Aminoacid dehydrogenase-like, N-terminal domain"/>
    <property type="match status" value="1"/>
</dbReference>
<dbReference type="Pfam" id="PF00390">
    <property type="entry name" value="malic"/>
    <property type="match status" value="1"/>
</dbReference>
<dbReference type="EMBL" id="JAVRHR010000001">
    <property type="protein sequence ID" value="MDT0605670.1"/>
    <property type="molecule type" value="Genomic_DNA"/>
</dbReference>
<evidence type="ECO:0000259" key="9">
    <source>
        <dbReference type="SMART" id="SM01274"/>
    </source>
</evidence>
<comment type="similarity">
    <text evidence="3">In the N-terminal section; belongs to the malic enzymes family.</text>
</comment>
<dbReference type="GO" id="GO:0004473">
    <property type="term" value="F:malate dehydrogenase (decarboxylating) (NADP+) activity"/>
    <property type="evidence" value="ECO:0007669"/>
    <property type="project" value="UniProtKB-EC"/>
</dbReference>
<evidence type="ECO:0000256" key="7">
    <source>
        <dbReference type="ARBA" id="ARBA00023268"/>
    </source>
</evidence>
<dbReference type="Gene3D" id="3.40.50.10750">
    <property type="entry name" value="Isocitrate/Isopropylmalate dehydrogenase-like"/>
    <property type="match status" value="1"/>
</dbReference>
<dbReference type="InterPro" id="IPR037062">
    <property type="entry name" value="Malic_N_dom_sf"/>
</dbReference>
<evidence type="ECO:0000313" key="11">
    <source>
        <dbReference type="Proteomes" id="UP001255246"/>
    </source>
</evidence>
<dbReference type="InterPro" id="IPR042113">
    <property type="entry name" value="P_AcTrfase_dom1"/>
</dbReference>
<dbReference type="PROSITE" id="PS00331">
    <property type="entry name" value="MALIC_ENZYMES"/>
    <property type="match status" value="1"/>
</dbReference>
<proteinExistence type="inferred from homology"/>
<dbReference type="Gene3D" id="3.40.50.10380">
    <property type="entry name" value="Malic enzyme, N-terminal domain"/>
    <property type="match status" value="1"/>
</dbReference>
<dbReference type="InterPro" id="IPR012301">
    <property type="entry name" value="Malic_N_dom"/>
</dbReference>
<feature type="domain" description="Malic enzyme NAD-binding" evidence="8">
    <location>
        <begin position="164"/>
        <end position="400"/>
    </location>
</feature>
<dbReference type="Pfam" id="PF03949">
    <property type="entry name" value="Malic_M"/>
    <property type="match status" value="1"/>
</dbReference>
<name>A0ABU3A701_9FLAO</name>
<dbReference type="SMART" id="SM00919">
    <property type="entry name" value="Malic_M"/>
    <property type="match status" value="1"/>
</dbReference>
<keyword evidence="6 10" id="KW-0560">Oxidoreductase</keyword>
<dbReference type="InterPro" id="IPR051674">
    <property type="entry name" value="Malate_Decarboxylase"/>
</dbReference>
<comment type="cofactor">
    <cofactor evidence="2">
        <name>Mg(2+)</name>
        <dbReference type="ChEBI" id="CHEBI:18420"/>
    </cofactor>
</comment>
<evidence type="ECO:0000259" key="8">
    <source>
        <dbReference type="SMART" id="SM00919"/>
    </source>
</evidence>
<dbReference type="PANTHER" id="PTHR43237">
    <property type="entry name" value="NADP-DEPENDENT MALIC ENZYME"/>
    <property type="match status" value="1"/>
</dbReference>
<organism evidence="10 11">
    <name type="scientific">Croceitalea rosinachiae</name>
    <dbReference type="NCBI Taxonomy" id="3075596"/>
    <lineage>
        <taxon>Bacteria</taxon>
        <taxon>Pseudomonadati</taxon>
        <taxon>Bacteroidota</taxon>
        <taxon>Flavobacteriia</taxon>
        <taxon>Flavobacteriales</taxon>
        <taxon>Flavobacteriaceae</taxon>
        <taxon>Croceitalea</taxon>
    </lineage>
</organism>
<dbReference type="CDD" id="cd05311">
    <property type="entry name" value="NAD_bind_2_malic_enz"/>
    <property type="match status" value="1"/>
</dbReference>
<dbReference type="PIRSF" id="PIRSF036684">
    <property type="entry name" value="ME_PTA"/>
    <property type="match status" value="1"/>
</dbReference>
<comment type="caution">
    <text evidence="10">The sequence shown here is derived from an EMBL/GenBank/DDBJ whole genome shotgun (WGS) entry which is preliminary data.</text>
</comment>
<dbReference type="RefSeq" id="WP_311349238.1">
    <property type="nucleotide sequence ID" value="NZ_JAVRHR010000001.1"/>
</dbReference>
<evidence type="ECO:0000313" key="10">
    <source>
        <dbReference type="EMBL" id="MDT0605670.1"/>
    </source>
</evidence>
<dbReference type="SUPFAM" id="SSF51735">
    <property type="entry name" value="NAD(P)-binding Rossmann-fold domains"/>
    <property type="match status" value="1"/>
</dbReference>
<evidence type="ECO:0000256" key="2">
    <source>
        <dbReference type="ARBA" id="ARBA00001946"/>
    </source>
</evidence>
<evidence type="ECO:0000256" key="6">
    <source>
        <dbReference type="ARBA" id="ARBA00023002"/>
    </source>
</evidence>
<keyword evidence="7" id="KW-0511">Multifunctional enzyme</keyword>
<dbReference type="InterPro" id="IPR012302">
    <property type="entry name" value="Malic_NAD-bd"/>
</dbReference>
<dbReference type="InterPro" id="IPR015884">
    <property type="entry name" value="Malic_enzyme_CS"/>
</dbReference>
<evidence type="ECO:0000256" key="3">
    <source>
        <dbReference type="ARBA" id="ARBA00007686"/>
    </source>
</evidence>
<accession>A0ABU3A701</accession>
<comment type="similarity">
    <text evidence="4">In the C-terminal section; belongs to the phosphate acetyltransferase and butyryltransferase family.</text>
</comment>
<sequence length="764" mass="84087">MSKEKQRREALIYHAKPQPGKIKVVPTKPYATQRDLALAYSPGVAEPCLEIEKNKEEVYRYTAKGNVVAVISNGTAVLGLGNIGPEASKPVMEGKSLLFKIFADIDGIDIELDTEDVDKFVETVKIIAPTFGGINLEDIKAPEAFEIERRLKEELDIPVMHDDQHGTAIISAAALLNALELTKKKIEDVKIVVSGAGAAAISCTRLYQAFGAKRENIVMLDSKGVIRVDRDNLSSQKAEFATTRNISTLDDAMVNADVFIGLSMADIVSPSMLTSMAKNPIVFAMANPDPEIEYDLACKTRKDIIMATGRSDHPNQVNNVLGFPFIFRGALDVRATKINEAMKMAAVRALADLTKEPVPEQVNITYDTTRLTFGKKYIIPKPFDPRLISTIPPAVAKAAIESGVAKAPIEDWGKYEEELLLRSGNDNKVVRMLHNRAKVNPKRIVFAEAELLDVLKAAQIVYEEGIAIPVLLGNKETILKHKKELEFDADVEIIDPRSDESNTVRTMYADKLWQMRKRKGETRYSARVNMGKRNYFGSMMLIEGDADGMISGYSRAYPKVLKPVFEVIGRANGVGKASTVNIMITERGPLFLADTSININPDAEDLAEIARMTANVANTFGFNPVMAMLSYANFGSSSDAEAQKVRQAVKILHEQNPELVVDGEIQTDFALNQELCHNNFPFSKLAGKKVNTFIFPNLDASNITYKLLKGLNKASSIGPIMVGLRKAVHILQLGASVDEMVNMAAVAVIDAQEREKRKKAKMGK</sequence>
<dbReference type="SUPFAM" id="SSF53659">
    <property type="entry name" value="Isocitrate/Isopropylmalate dehydrogenase-like"/>
    <property type="match status" value="1"/>
</dbReference>
<evidence type="ECO:0000256" key="5">
    <source>
        <dbReference type="ARBA" id="ARBA00022723"/>
    </source>
</evidence>
<dbReference type="InterPro" id="IPR046346">
    <property type="entry name" value="Aminoacid_DH-like_N_sf"/>
</dbReference>
<dbReference type="Gene3D" id="3.40.50.720">
    <property type="entry name" value="NAD(P)-binding Rossmann-like Domain"/>
    <property type="match status" value="1"/>
</dbReference>
<dbReference type="InterPro" id="IPR042112">
    <property type="entry name" value="P_AcTrfase_dom2"/>
</dbReference>
<dbReference type="Gene3D" id="3.40.50.10950">
    <property type="match status" value="1"/>
</dbReference>
<dbReference type="PANTHER" id="PTHR43237:SF4">
    <property type="entry name" value="NADP-DEPENDENT MALIC ENZYME"/>
    <property type="match status" value="1"/>
</dbReference>
<feature type="domain" description="Malic enzyme N-terminal" evidence="9">
    <location>
        <begin position="19"/>
        <end position="152"/>
    </location>
</feature>
<dbReference type="Proteomes" id="UP001255246">
    <property type="component" value="Unassembled WGS sequence"/>
</dbReference>
<dbReference type="Pfam" id="PF01515">
    <property type="entry name" value="PTA_PTB"/>
    <property type="match status" value="1"/>
</dbReference>
<dbReference type="InterPro" id="IPR002505">
    <property type="entry name" value="PTA_PTB"/>
</dbReference>
<gene>
    <name evidence="10" type="ORF">RM706_01435</name>
</gene>
<comment type="cofactor">
    <cofactor evidence="1">
        <name>Mn(2+)</name>
        <dbReference type="ChEBI" id="CHEBI:29035"/>
    </cofactor>
</comment>
<reference evidence="10 11" key="1">
    <citation type="submission" date="2023-09" db="EMBL/GenBank/DDBJ databases">
        <authorList>
            <person name="Rey-Velasco X."/>
        </authorList>
    </citation>
    <scope>NUCLEOTIDE SEQUENCE [LARGE SCALE GENOMIC DNA]</scope>
    <source>
        <strain evidence="10 11">F388</strain>
    </source>
</reference>
<dbReference type="InterPro" id="IPR036291">
    <property type="entry name" value="NAD(P)-bd_dom_sf"/>
</dbReference>
<dbReference type="SMART" id="SM01274">
    <property type="entry name" value="malic"/>
    <property type="match status" value="1"/>
</dbReference>
<dbReference type="InterPro" id="IPR012188">
    <property type="entry name" value="ME_PTA"/>
</dbReference>
<evidence type="ECO:0000256" key="4">
    <source>
        <dbReference type="ARBA" id="ARBA00008756"/>
    </source>
</evidence>
<protein>
    <submittedName>
        <fullName evidence="10">NADP-dependent malic enzyme</fullName>
        <ecNumber evidence="10">1.1.1.40</ecNumber>
    </submittedName>
</protein>